<reference evidence="5 6" key="1">
    <citation type="submission" date="2025-04" db="UniProtKB">
        <authorList>
            <consortium name="RefSeq"/>
        </authorList>
    </citation>
    <scope>IDENTIFICATION</scope>
    <source>
        <tissue evidence="5 6">Leaves</tissue>
    </source>
</reference>
<organism evidence="4 7">
    <name type="scientific">Juglans regia</name>
    <name type="common">English walnut</name>
    <dbReference type="NCBI Taxonomy" id="51240"/>
    <lineage>
        <taxon>Eukaryota</taxon>
        <taxon>Viridiplantae</taxon>
        <taxon>Streptophyta</taxon>
        <taxon>Embryophyta</taxon>
        <taxon>Tracheophyta</taxon>
        <taxon>Spermatophyta</taxon>
        <taxon>Magnoliopsida</taxon>
        <taxon>eudicotyledons</taxon>
        <taxon>Gunneridae</taxon>
        <taxon>Pentapetalae</taxon>
        <taxon>rosids</taxon>
        <taxon>fabids</taxon>
        <taxon>Fagales</taxon>
        <taxon>Juglandaceae</taxon>
        <taxon>Juglans</taxon>
    </lineage>
</organism>
<dbReference type="InterPro" id="IPR006943">
    <property type="entry name" value="DUF641_pln"/>
</dbReference>
<evidence type="ECO:0000313" key="7">
    <source>
        <dbReference type="RefSeq" id="XP_018849091.1"/>
    </source>
</evidence>
<feature type="coiled-coil region" evidence="1">
    <location>
        <begin position="172"/>
        <end position="199"/>
    </location>
</feature>
<dbReference type="Pfam" id="PF04859">
    <property type="entry name" value="DUF641"/>
    <property type="match status" value="1"/>
</dbReference>
<dbReference type="GO" id="GO:0009639">
    <property type="term" value="P:response to red or far red light"/>
    <property type="evidence" value="ECO:0007669"/>
    <property type="project" value="InterPro"/>
</dbReference>
<protein>
    <submittedName>
        <fullName evidence="5 6">Protein GRAVITROPIC IN THE LIGHT 1</fullName>
    </submittedName>
</protein>
<dbReference type="InterPro" id="IPR056813">
    <property type="entry name" value="GIL1_IRKI_C"/>
</dbReference>
<dbReference type="Proteomes" id="UP000235220">
    <property type="component" value="Chromosome 2"/>
</dbReference>
<dbReference type="Gramene" id="Jr02_20660_p1">
    <property type="protein sequence ID" value="cds.Jr02_20660_p1"/>
    <property type="gene ID" value="Jr02_20660"/>
</dbReference>
<name>A0A2I4GYV2_JUGRE</name>
<dbReference type="STRING" id="51240.A0A2I4GYV2"/>
<dbReference type="KEGG" id="jre:109012073"/>
<feature type="domain" description="GIL1/IRKI C-terminal" evidence="3">
    <location>
        <begin position="399"/>
        <end position="454"/>
    </location>
</feature>
<dbReference type="GO" id="GO:0009959">
    <property type="term" value="P:negative gravitropism"/>
    <property type="evidence" value="ECO:0007669"/>
    <property type="project" value="InterPro"/>
</dbReference>
<gene>
    <name evidence="5 6 7 8" type="primary">LOC109012073</name>
</gene>
<dbReference type="RefSeq" id="XP_018849100.1">
    <property type="nucleotide sequence ID" value="XM_018993555.2"/>
</dbReference>
<evidence type="ECO:0000256" key="1">
    <source>
        <dbReference type="SAM" id="Coils"/>
    </source>
</evidence>
<sequence length="469" mass="53266">MDSVKSLDVNPAKGKLARTFAKVLQLRVATGVAPVDGNLKVKPQEKIKKDWNVGKSAARTGSRSLPFDNEEELENKVALQALLAKLFATISSVKAAYAQLQYSQSPYDADGIQAADQMVVSELKNLSKFKLSYLKRQFDPSSETAMLSAEIQEQKSVLKTYEIMGKKLDSQLRLKDSELIFLREKLEEATKQNRLLDKRLNQSGQLYVLDNLHHSGLTPTHLVTVLRHAVKSIRSFVRLMVEEMKSAGWDIDAAANAIEPGVVYLKDDHKCFVFESFVCKQMFEAFNYPNFSLPDKPLPDKRQEHQLFFRLFMDMKSGKPKEFLEQNPKSKFSKFCRVKYLQLVNPKLESSLFGNLNQRNLVKAGEFPNTTFFASFAEMAKRVWLLHCLAFSFEPEASVFQVNKGCRFSEVYMESVADEAFLSSDDTPESDPRVAFTVVPGFRIDKTVIQCQVYLSQFQTKVPKEQAKV</sequence>
<dbReference type="OrthoDB" id="1915848at2759"/>
<evidence type="ECO:0000259" key="2">
    <source>
        <dbReference type="Pfam" id="PF04859"/>
    </source>
</evidence>
<keyword evidence="1" id="KW-0175">Coiled coil</keyword>
<dbReference type="RefSeq" id="XP_018849083.1">
    <property type="nucleotide sequence ID" value="XM_018993538.2"/>
</dbReference>
<dbReference type="PANTHER" id="PTHR31161">
    <property type="entry name" value="PROTEIN GRAVITROPIC IN THE LIGHT 1"/>
    <property type="match status" value="1"/>
</dbReference>
<dbReference type="RefSeq" id="XP_018849091.1">
    <property type="nucleotide sequence ID" value="XM_018993546.2"/>
</dbReference>
<keyword evidence="4" id="KW-1185">Reference proteome</keyword>
<dbReference type="GeneID" id="109012073"/>
<dbReference type="AlphaFoldDB" id="A0A2I4GYV2"/>
<proteinExistence type="predicted"/>
<dbReference type="InterPro" id="IPR040225">
    <property type="entry name" value="GIL1-like"/>
</dbReference>
<evidence type="ECO:0000313" key="5">
    <source>
        <dbReference type="RefSeq" id="XP_018849074.1"/>
    </source>
</evidence>
<dbReference type="RefSeq" id="XP_018849074.1">
    <property type="nucleotide sequence ID" value="XM_018993529.2"/>
</dbReference>
<evidence type="ECO:0000313" key="6">
    <source>
        <dbReference type="RefSeq" id="XP_018849083.1"/>
    </source>
</evidence>
<evidence type="ECO:0000313" key="4">
    <source>
        <dbReference type="Proteomes" id="UP000235220"/>
    </source>
</evidence>
<dbReference type="Pfam" id="PF24994">
    <property type="entry name" value="GIL1_IRKI_C"/>
    <property type="match status" value="1"/>
</dbReference>
<evidence type="ECO:0000313" key="8">
    <source>
        <dbReference type="RefSeq" id="XP_018849100.1"/>
    </source>
</evidence>
<accession>A0A2I4GYV2</accession>
<evidence type="ECO:0000259" key="3">
    <source>
        <dbReference type="Pfam" id="PF24994"/>
    </source>
</evidence>
<feature type="domain" description="DUF641" evidence="2">
    <location>
        <begin position="76"/>
        <end position="199"/>
    </location>
</feature>